<organism evidence="4 5">
    <name type="scientific">Sporobacter termitidis DSM 10068</name>
    <dbReference type="NCBI Taxonomy" id="1123282"/>
    <lineage>
        <taxon>Bacteria</taxon>
        <taxon>Bacillati</taxon>
        <taxon>Bacillota</taxon>
        <taxon>Clostridia</taxon>
        <taxon>Eubacteriales</taxon>
        <taxon>Oscillospiraceae</taxon>
        <taxon>Sporobacter</taxon>
    </lineage>
</organism>
<evidence type="ECO:0000256" key="2">
    <source>
        <dbReference type="RuleBase" id="RU362039"/>
    </source>
</evidence>
<dbReference type="Pfam" id="PF12850">
    <property type="entry name" value="Metallophos_2"/>
    <property type="match status" value="1"/>
</dbReference>
<dbReference type="Gene3D" id="3.60.21.10">
    <property type="match status" value="1"/>
</dbReference>
<dbReference type="GO" id="GO:0016787">
    <property type="term" value="F:hydrolase activity"/>
    <property type="evidence" value="ECO:0007669"/>
    <property type="project" value="UniProtKB-UniRule"/>
</dbReference>
<name>A0A1M5WXV3_9FIRM</name>
<dbReference type="PANTHER" id="PTHR11124">
    <property type="entry name" value="VACUOLAR SORTING PROTEIN VPS29"/>
    <property type="match status" value="1"/>
</dbReference>
<dbReference type="OrthoDB" id="9800565at2"/>
<dbReference type="InterPro" id="IPR000979">
    <property type="entry name" value="Phosphodiesterase_MJ0936/Vps29"/>
</dbReference>
<protein>
    <recommendedName>
        <fullName evidence="2">Phosphoesterase</fullName>
        <ecNumber evidence="2">3.1.4.-</ecNumber>
    </recommendedName>
</protein>
<dbReference type="EMBL" id="FQXV01000004">
    <property type="protein sequence ID" value="SHH92387.1"/>
    <property type="molecule type" value="Genomic_DNA"/>
</dbReference>
<dbReference type="AlphaFoldDB" id="A0A1M5WXV3"/>
<keyword evidence="2" id="KW-0479">Metal-binding</keyword>
<dbReference type="InterPro" id="IPR029052">
    <property type="entry name" value="Metallo-depent_PP-like"/>
</dbReference>
<reference evidence="4 5" key="1">
    <citation type="submission" date="2016-11" db="EMBL/GenBank/DDBJ databases">
        <authorList>
            <person name="Jaros S."/>
            <person name="Januszkiewicz K."/>
            <person name="Wedrychowicz H."/>
        </authorList>
    </citation>
    <scope>NUCLEOTIDE SEQUENCE [LARGE SCALE GENOMIC DNA]</scope>
    <source>
        <strain evidence="4 5">DSM 10068</strain>
    </source>
</reference>
<accession>A0A1M5WXV3</accession>
<dbReference type="NCBIfam" id="TIGR00040">
    <property type="entry name" value="yfcE"/>
    <property type="match status" value="1"/>
</dbReference>
<dbReference type="RefSeq" id="WP_073077231.1">
    <property type="nucleotide sequence ID" value="NZ_FQXV01000004.1"/>
</dbReference>
<sequence>MKILAASDSHGNTQALLDAVFDVSPQLVLHLGDYERDCDKLREAFPLLTVRAVRGNGDFRSREPEYDEFVVEDKRIFMTHGHLHGVKTGLGAVLNAGLLRRADILLYGHTHRAHREEFEGMLVINPGSIGLGAKTYAVLDIEHGAVKCEIISLAR</sequence>
<dbReference type="STRING" id="1123282.SAMN02745823_01454"/>
<dbReference type="EC" id="3.1.4.-" evidence="2"/>
<feature type="domain" description="Calcineurin-like phosphoesterase" evidence="3">
    <location>
        <begin position="1"/>
        <end position="143"/>
    </location>
</feature>
<dbReference type="InterPro" id="IPR024654">
    <property type="entry name" value="Calcineurin-like_PHP_lpxH"/>
</dbReference>
<evidence type="ECO:0000259" key="3">
    <source>
        <dbReference type="Pfam" id="PF12850"/>
    </source>
</evidence>
<evidence type="ECO:0000313" key="4">
    <source>
        <dbReference type="EMBL" id="SHH92387.1"/>
    </source>
</evidence>
<evidence type="ECO:0000256" key="1">
    <source>
        <dbReference type="ARBA" id="ARBA00008950"/>
    </source>
</evidence>
<keyword evidence="5" id="KW-1185">Reference proteome</keyword>
<comment type="similarity">
    <text evidence="1 2">Belongs to the metallophosphoesterase superfamily. YfcE family.</text>
</comment>
<comment type="cofactor">
    <cofactor evidence="2">
        <name>a divalent metal cation</name>
        <dbReference type="ChEBI" id="CHEBI:60240"/>
    </cofactor>
</comment>
<dbReference type="Proteomes" id="UP000183995">
    <property type="component" value="Unassembled WGS sequence"/>
</dbReference>
<dbReference type="SUPFAM" id="SSF56300">
    <property type="entry name" value="Metallo-dependent phosphatases"/>
    <property type="match status" value="1"/>
</dbReference>
<gene>
    <name evidence="4" type="ORF">SAMN02745823_01454</name>
</gene>
<proteinExistence type="inferred from homology"/>
<dbReference type="GO" id="GO:0046872">
    <property type="term" value="F:metal ion binding"/>
    <property type="evidence" value="ECO:0007669"/>
    <property type="project" value="UniProtKB-KW"/>
</dbReference>
<evidence type="ECO:0000313" key="5">
    <source>
        <dbReference type="Proteomes" id="UP000183995"/>
    </source>
</evidence>